<evidence type="ECO:0000259" key="2">
    <source>
        <dbReference type="Pfam" id="PF01979"/>
    </source>
</evidence>
<dbReference type="EMBL" id="GL883080">
    <property type="protein sequence ID" value="EGF89810.1"/>
    <property type="molecule type" value="Genomic_DNA"/>
</dbReference>
<dbReference type="EC" id="3.5.2.3" evidence="4"/>
<accession>F4QSU0</accession>
<dbReference type="PANTHER" id="PTHR43668">
    <property type="entry name" value="ALLANTOINASE"/>
    <property type="match status" value="1"/>
</dbReference>
<feature type="domain" description="Amidohydrolase-related" evidence="2">
    <location>
        <begin position="296"/>
        <end position="435"/>
    </location>
</feature>
<keyword evidence="5" id="KW-1185">Reference proteome</keyword>
<dbReference type="HOGENOM" id="CLU_015572_1_0_5"/>
<sequence length="439" mass="46760">MLKWVASMSDSAAIAFVNARLVDPASDYDGPGSVIIADGVITDIIHGEHPPAGQVGMKVIDCDGNAVMPGLIDMRVKTGEPGSEPKETLKSASLAAAAGGVTSFVVQPDTDPVIDGPAMVDFILRRARDIELVHVYPAGAATKGADGKHLAEIGLMVQAGAVYFTDVDRPIVNSKILSRVLTYANGFNALIAHRPKEPWLSEGAVATSGEMAMRMGLPSVTALSERIALERDLALAELTGARFLVDQISTREGLGSLERAKAKGLEVYASASINHLVFNEIDIGDYRTFYRLDPPLRSERDRQALVAALESGLIDVVVSNHCPAPAEDKRLPFSEAAPGAIGLQTLLPALIGLHLDAEVPLLDLIRAVTINPAQILGLEAGRLARGAPADLIMVDIDAPFALRERDILSKSKNSPFENRTLQGKVLKTFVDGRLVYDQG</sequence>
<dbReference type="Gene3D" id="3.20.20.140">
    <property type="entry name" value="Metal-dependent hydrolases"/>
    <property type="match status" value="1"/>
</dbReference>
<dbReference type="GO" id="GO:0004038">
    <property type="term" value="F:allantoinase activity"/>
    <property type="evidence" value="ECO:0007669"/>
    <property type="project" value="TreeGrafter"/>
</dbReference>
<protein>
    <submittedName>
        <fullName evidence="4">Dihydroorotase</fullName>
        <ecNumber evidence="4">3.5.2.3</ecNumber>
    </submittedName>
</protein>
<dbReference type="SUPFAM" id="SSF51556">
    <property type="entry name" value="Metallo-dependent hydrolases"/>
    <property type="match status" value="1"/>
</dbReference>
<dbReference type="NCBIfam" id="TIGR00857">
    <property type="entry name" value="pyrC_multi"/>
    <property type="match status" value="1"/>
</dbReference>
<dbReference type="Pfam" id="PF01979">
    <property type="entry name" value="Amidohydro_1"/>
    <property type="match status" value="1"/>
</dbReference>
<name>F4QSU0_9CAUL</name>
<dbReference type="SUPFAM" id="SSF51338">
    <property type="entry name" value="Composite domain of metallo-dependent hydrolases"/>
    <property type="match status" value="1"/>
</dbReference>
<dbReference type="InterPro" id="IPR050138">
    <property type="entry name" value="DHOase/Allantoinase_Hydrolase"/>
</dbReference>
<dbReference type="InterPro" id="IPR024403">
    <property type="entry name" value="DHOase_cat"/>
</dbReference>
<evidence type="ECO:0000259" key="3">
    <source>
        <dbReference type="Pfam" id="PF12890"/>
    </source>
</evidence>
<dbReference type="CDD" id="cd01317">
    <property type="entry name" value="DHOase_IIa"/>
    <property type="match status" value="1"/>
</dbReference>
<dbReference type="PANTHER" id="PTHR43668:SF2">
    <property type="entry name" value="ALLANTOINASE"/>
    <property type="match status" value="1"/>
</dbReference>
<evidence type="ECO:0000256" key="1">
    <source>
        <dbReference type="ARBA" id="ARBA00022975"/>
    </source>
</evidence>
<dbReference type="GO" id="GO:0006145">
    <property type="term" value="P:purine nucleobase catabolic process"/>
    <property type="evidence" value="ECO:0007669"/>
    <property type="project" value="TreeGrafter"/>
</dbReference>
<dbReference type="eggNOG" id="COG0044">
    <property type="taxonomic scope" value="Bacteria"/>
</dbReference>
<dbReference type="InterPro" id="IPR032466">
    <property type="entry name" value="Metal_Hydrolase"/>
</dbReference>
<dbReference type="GO" id="GO:0005737">
    <property type="term" value="C:cytoplasm"/>
    <property type="evidence" value="ECO:0007669"/>
    <property type="project" value="TreeGrafter"/>
</dbReference>
<dbReference type="GO" id="GO:0004151">
    <property type="term" value="F:dihydroorotase activity"/>
    <property type="evidence" value="ECO:0007669"/>
    <property type="project" value="UniProtKB-EC"/>
</dbReference>
<reference evidence="5" key="1">
    <citation type="submission" date="2011-03" db="EMBL/GenBank/DDBJ databases">
        <title>Draft genome sequence of Brevundimonas diminuta.</title>
        <authorList>
            <person name="Brown P.J.B."/>
            <person name="Buechlein A."/>
            <person name="Hemmerich C."/>
            <person name="Brun Y.V."/>
        </authorList>
    </citation>
    <scope>NUCLEOTIDE SEQUENCE [LARGE SCALE GENOMIC DNA]</scope>
    <source>
        <strain evidence="5">C19</strain>
    </source>
</reference>
<dbReference type="STRING" id="715226.ABI_42330"/>
<dbReference type="AlphaFoldDB" id="F4QSU0"/>
<feature type="domain" description="Dihydroorotase catalytic" evidence="3">
    <location>
        <begin position="65"/>
        <end position="252"/>
    </location>
</feature>
<keyword evidence="4" id="KW-0378">Hydrolase</keyword>
<dbReference type="Gene3D" id="2.30.40.10">
    <property type="entry name" value="Urease, subunit C, domain 1"/>
    <property type="match status" value="1"/>
</dbReference>
<proteinExistence type="predicted"/>
<keyword evidence="1" id="KW-0665">Pyrimidine biosynthesis</keyword>
<evidence type="ECO:0000313" key="5">
    <source>
        <dbReference type="Proteomes" id="UP000006512"/>
    </source>
</evidence>
<dbReference type="GO" id="GO:0046872">
    <property type="term" value="F:metal ion binding"/>
    <property type="evidence" value="ECO:0007669"/>
    <property type="project" value="InterPro"/>
</dbReference>
<dbReference type="InterPro" id="IPR011059">
    <property type="entry name" value="Metal-dep_hydrolase_composite"/>
</dbReference>
<dbReference type="InterPro" id="IPR006680">
    <property type="entry name" value="Amidohydro-rel"/>
</dbReference>
<evidence type="ECO:0000313" key="4">
    <source>
        <dbReference type="EMBL" id="EGF89810.1"/>
    </source>
</evidence>
<dbReference type="Pfam" id="PF12890">
    <property type="entry name" value="DHOase"/>
    <property type="match status" value="1"/>
</dbReference>
<dbReference type="GO" id="GO:0006221">
    <property type="term" value="P:pyrimidine nucleotide biosynthetic process"/>
    <property type="evidence" value="ECO:0007669"/>
    <property type="project" value="UniProtKB-KW"/>
</dbReference>
<dbReference type="InterPro" id="IPR004722">
    <property type="entry name" value="DHOase"/>
</dbReference>
<gene>
    <name evidence="4" type="ORF">ABI_42330</name>
</gene>
<dbReference type="Proteomes" id="UP000006512">
    <property type="component" value="Unassembled WGS sequence"/>
</dbReference>
<organism evidence="4 5">
    <name type="scientific">Asticcacaulis biprosthecium C19</name>
    <dbReference type="NCBI Taxonomy" id="715226"/>
    <lineage>
        <taxon>Bacteria</taxon>
        <taxon>Pseudomonadati</taxon>
        <taxon>Pseudomonadota</taxon>
        <taxon>Alphaproteobacteria</taxon>
        <taxon>Caulobacterales</taxon>
        <taxon>Caulobacteraceae</taxon>
        <taxon>Asticcacaulis</taxon>
    </lineage>
</organism>